<dbReference type="PROSITE" id="PS50011">
    <property type="entry name" value="PROTEIN_KINASE_DOM"/>
    <property type="match status" value="1"/>
</dbReference>
<proteinExistence type="predicted"/>
<name>H2XV20_CIOIN</name>
<accession>H2XV20</accession>
<dbReference type="PANTHER" id="PTHR44329:SF291">
    <property type="entry name" value="PROTEIN KINASE DOMAIN-CONTAINING PROTEIN"/>
    <property type="match status" value="1"/>
</dbReference>
<dbReference type="PANTHER" id="PTHR44329">
    <property type="entry name" value="SERINE/THREONINE-PROTEIN KINASE TNNI3K-RELATED"/>
    <property type="match status" value="1"/>
</dbReference>
<dbReference type="Gene3D" id="1.10.510.10">
    <property type="entry name" value="Transferase(Phosphotransferase) domain 1"/>
    <property type="match status" value="1"/>
</dbReference>
<reference evidence="2" key="4">
    <citation type="submission" date="2025-09" db="UniProtKB">
        <authorList>
            <consortium name="Ensembl"/>
        </authorList>
    </citation>
    <scope>IDENTIFICATION</scope>
</reference>
<dbReference type="GO" id="GO:0007165">
    <property type="term" value="P:signal transduction"/>
    <property type="evidence" value="ECO:0000318"/>
    <property type="project" value="GO_Central"/>
</dbReference>
<dbReference type="STRING" id="7719.ENSCINP00000033504"/>
<dbReference type="Pfam" id="PF00069">
    <property type="entry name" value="Pkinase"/>
    <property type="match status" value="1"/>
</dbReference>
<dbReference type="InterPro" id="IPR011009">
    <property type="entry name" value="Kinase-like_dom_sf"/>
</dbReference>
<dbReference type="InterPro" id="IPR051681">
    <property type="entry name" value="Ser/Thr_Kinases-Pseudokinases"/>
</dbReference>
<dbReference type="SUPFAM" id="SSF56112">
    <property type="entry name" value="Protein kinase-like (PK-like)"/>
    <property type="match status" value="1"/>
</dbReference>
<keyword evidence="3" id="KW-1185">Reference proteome</keyword>
<dbReference type="Proteomes" id="UP000008144">
    <property type="component" value="Chromosome 3"/>
</dbReference>
<dbReference type="InParanoid" id="H2XV20"/>
<dbReference type="InterPro" id="IPR000719">
    <property type="entry name" value="Prot_kinase_dom"/>
</dbReference>
<reference evidence="3" key="1">
    <citation type="journal article" date="2002" name="Science">
        <title>The draft genome of Ciona intestinalis: insights into chordate and vertebrate origins.</title>
        <authorList>
            <person name="Dehal P."/>
            <person name="Satou Y."/>
            <person name="Campbell R.K."/>
            <person name="Chapman J."/>
            <person name="Degnan B."/>
            <person name="De Tomaso A."/>
            <person name="Davidson B."/>
            <person name="Di Gregorio A."/>
            <person name="Gelpke M."/>
            <person name="Goodstein D.M."/>
            <person name="Harafuji N."/>
            <person name="Hastings K.E."/>
            <person name="Ho I."/>
            <person name="Hotta K."/>
            <person name="Huang W."/>
            <person name="Kawashima T."/>
            <person name="Lemaire P."/>
            <person name="Martinez D."/>
            <person name="Meinertzhagen I.A."/>
            <person name="Necula S."/>
            <person name="Nonaka M."/>
            <person name="Putnam N."/>
            <person name="Rash S."/>
            <person name="Saiga H."/>
            <person name="Satake M."/>
            <person name="Terry A."/>
            <person name="Yamada L."/>
            <person name="Wang H.G."/>
            <person name="Awazu S."/>
            <person name="Azumi K."/>
            <person name="Boore J."/>
            <person name="Branno M."/>
            <person name="Chin-Bow S."/>
            <person name="DeSantis R."/>
            <person name="Doyle S."/>
            <person name="Francino P."/>
            <person name="Keys D.N."/>
            <person name="Haga S."/>
            <person name="Hayashi H."/>
            <person name="Hino K."/>
            <person name="Imai K.S."/>
            <person name="Inaba K."/>
            <person name="Kano S."/>
            <person name="Kobayashi K."/>
            <person name="Kobayashi M."/>
            <person name="Lee B.I."/>
            <person name="Makabe K.W."/>
            <person name="Manohar C."/>
            <person name="Matassi G."/>
            <person name="Medina M."/>
            <person name="Mochizuki Y."/>
            <person name="Mount S."/>
            <person name="Morishita T."/>
            <person name="Miura S."/>
            <person name="Nakayama A."/>
            <person name="Nishizaka S."/>
            <person name="Nomoto H."/>
            <person name="Ohta F."/>
            <person name="Oishi K."/>
            <person name="Rigoutsos I."/>
            <person name="Sano M."/>
            <person name="Sasaki A."/>
            <person name="Sasakura Y."/>
            <person name="Shoguchi E."/>
            <person name="Shin-i T."/>
            <person name="Spagnuolo A."/>
            <person name="Stainier D."/>
            <person name="Suzuki M.M."/>
            <person name="Tassy O."/>
            <person name="Takatori N."/>
            <person name="Tokuoka M."/>
            <person name="Yagi K."/>
            <person name="Yoshizaki F."/>
            <person name="Wada S."/>
            <person name="Zhang C."/>
            <person name="Hyatt P.D."/>
            <person name="Larimer F."/>
            <person name="Detter C."/>
            <person name="Doggett N."/>
            <person name="Glavina T."/>
            <person name="Hawkins T."/>
            <person name="Richardson P."/>
            <person name="Lucas S."/>
            <person name="Kohara Y."/>
            <person name="Levine M."/>
            <person name="Satoh N."/>
            <person name="Rokhsar D.S."/>
        </authorList>
    </citation>
    <scope>NUCLEOTIDE SEQUENCE [LARGE SCALE GENOMIC DNA]</scope>
</reference>
<evidence type="ECO:0000313" key="3">
    <source>
        <dbReference type="Proteomes" id="UP000008144"/>
    </source>
</evidence>
<feature type="domain" description="Protein kinase" evidence="1">
    <location>
        <begin position="1"/>
        <end position="194"/>
    </location>
</feature>
<dbReference type="GeneTree" id="ENSGT00940000164384"/>
<dbReference type="Ensembl" id="ENSCINT00000036563.1">
    <property type="protein sequence ID" value="ENSCINP00000033504.1"/>
    <property type="gene ID" value="ENSCING00000024649.1"/>
</dbReference>
<dbReference type="SMART" id="SM00220">
    <property type="entry name" value="S_TKc"/>
    <property type="match status" value="1"/>
</dbReference>
<reference evidence="2" key="2">
    <citation type="journal article" date="2008" name="Genome Biol.">
        <title>Improved genome assembly and evidence-based global gene model set for the chordate Ciona intestinalis: new insight into intron and operon populations.</title>
        <authorList>
            <person name="Satou Y."/>
            <person name="Mineta K."/>
            <person name="Ogasawara M."/>
            <person name="Sasakura Y."/>
            <person name="Shoguchi E."/>
            <person name="Ueno K."/>
            <person name="Yamada L."/>
            <person name="Matsumoto J."/>
            <person name="Wasserscheid J."/>
            <person name="Dewar K."/>
            <person name="Wiley G.B."/>
            <person name="Macmil S.L."/>
            <person name="Roe B.A."/>
            <person name="Zeller R.W."/>
            <person name="Hastings K.E."/>
            <person name="Lemaire P."/>
            <person name="Lindquist E."/>
            <person name="Endo T."/>
            <person name="Hotta K."/>
            <person name="Inaba K."/>
        </authorList>
    </citation>
    <scope>NUCLEOTIDE SEQUENCE [LARGE SCALE GENOMIC DNA]</scope>
    <source>
        <strain evidence="2">wild type</strain>
    </source>
</reference>
<dbReference type="HOGENOM" id="CLU_1405399_0_0_1"/>
<evidence type="ECO:0000313" key="2">
    <source>
        <dbReference type="Ensembl" id="ENSCINP00000033504.1"/>
    </source>
</evidence>
<dbReference type="EMBL" id="EAAA01001711">
    <property type="status" value="NOT_ANNOTATED_CDS"/>
    <property type="molecule type" value="Genomic_DNA"/>
</dbReference>
<protein>
    <recommendedName>
        <fullName evidence="1">Protein kinase domain-containing protein</fullName>
    </recommendedName>
</protein>
<organism evidence="2 3">
    <name type="scientific">Ciona intestinalis</name>
    <name type="common">Transparent sea squirt</name>
    <name type="synonym">Ascidia intestinalis</name>
    <dbReference type="NCBI Taxonomy" id="7719"/>
    <lineage>
        <taxon>Eukaryota</taxon>
        <taxon>Metazoa</taxon>
        <taxon>Chordata</taxon>
        <taxon>Tunicata</taxon>
        <taxon>Ascidiacea</taxon>
        <taxon>Phlebobranchia</taxon>
        <taxon>Cionidae</taxon>
        <taxon>Ciona</taxon>
    </lineage>
</organism>
<dbReference type="GO" id="GO:0005737">
    <property type="term" value="C:cytoplasm"/>
    <property type="evidence" value="ECO:0000318"/>
    <property type="project" value="GO_Central"/>
</dbReference>
<evidence type="ECO:0000259" key="1">
    <source>
        <dbReference type="PROSITE" id="PS50011"/>
    </source>
</evidence>
<dbReference type="GO" id="GO:0004706">
    <property type="term" value="F:JUN kinase kinase kinase activity"/>
    <property type="evidence" value="ECO:0000318"/>
    <property type="project" value="GO_Central"/>
</dbReference>
<reference evidence="2" key="3">
    <citation type="submission" date="2025-08" db="UniProtKB">
        <authorList>
            <consortium name="Ensembl"/>
        </authorList>
    </citation>
    <scope>IDENTIFICATION</scope>
</reference>
<dbReference type="GO" id="GO:0005524">
    <property type="term" value="F:ATP binding"/>
    <property type="evidence" value="ECO:0007669"/>
    <property type="project" value="InterPro"/>
</dbReference>
<dbReference type="InterPro" id="IPR008271">
    <property type="entry name" value="Ser/Thr_kinase_AS"/>
</dbReference>
<sequence length="194" mass="21788">MDFINGGNLDDFILNQNISKIPWGLRLRLVKETCDAIAFLHYFSPTKAVVHGDLKPQNILLTGDLHAKVADFGASQIALSSGAASTVQGNSNNQHTALYSAPEFLADVTTPRTTAMDIYSLAMIIYEIVSRRRVYHGTGVNLSLIISTIVTRNQRPDKRQLEEVRRELKGNFEDLRLFILLDEVMHKCWCQEPS</sequence>
<dbReference type="PROSITE" id="PS00108">
    <property type="entry name" value="PROTEIN_KINASE_ST"/>
    <property type="match status" value="1"/>
</dbReference>
<dbReference type="AlphaFoldDB" id="H2XV20"/>